<dbReference type="EMBL" id="JACU01000004">
    <property type="protein sequence ID" value="KMS56019.1"/>
    <property type="molecule type" value="Genomic_DNA"/>
</dbReference>
<dbReference type="Gene3D" id="3.55.50.30">
    <property type="match status" value="1"/>
</dbReference>
<reference evidence="13 14" key="1">
    <citation type="journal article" date="2015" name="G3 (Bethesda)">
        <title>Insights into Ongoing Evolution of the Hexachlorocyclohexane Catabolic Pathway from Comparative Genomics of Ten Sphingomonadaceae Strains.</title>
        <authorList>
            <person name="Pearce S.L."/>
            <person name="Oakeshott J.G."/>
            <person name="Pandey G."/>
        </authorList>
    </citation>
    <scope>NUCLEOTIDE SEQUENCE [LARGE SCALE GENOMIC DNA]</scope>
    <source>
        <strain evidence="13 14">LL02</strain>
    </source>
</reference>
<evidence type="ECO:0000256" key="10">
    <source>
        <dbReference type="PROSITE-ProRule" id="PRU01360"/>
    </source>
</evidence>
<dbReference type="InterPro" id="IPR012910">
    <property type="entry name" value="Plug_dom"/>
</dbReference>
<dbReference type="GO" id="GO:0006826">
    <property type="term" value="P:iron ion transport"/>
    <property type="evidence" value="ECO:0007669"/>
    <property type="project" value="UniProtKB-KW"/>
</dbReference>
<evidence type="ECO:0000313" key="14">
    <source>
        <dbReference type="Proteomes" id="UP000052268"/>
    </source>
</evidence>
<keyword evidence="7 11" id="KW-0798">TonB box</keyword>
<dbReference type="GO" id="GO:0009279">
    <property type="term" value="C:cell outer membrane"/>
    <property type="evidence" value="ECO:0007669"/>
    <property type="project" value="UniProtKB-SubCell"/>
</dbReference>
<comment type="subcellular location">
    <subcellularLocation>
        <location evidence="1 10">Cell outer membrane</location>
        <topology evidence="1 10">Multi-pass membrane protein</topology>
    </subcellularLocation>
</comment>
<comment type="caution">
    <text evidence="13">The sequence shown here is derived from an EMBL/GenBank/DDBJ whole genome shotgun (WGS) entry which is preliminary data.</text>
</comment>
<dbReference type="SUPFAM" id="SSF56935">
    <property type="entry name" value="Porins"/>
    <property type="match status" value="1"/>
</dbReference>
<organism evidence="13 14">
    <name type="scientific">Novosphingobium barchaimii LL02</name>
    <dbReference type="NCBI Taxonomy" id="1114963"/>
    <lineage>
        <taxon>Bacteria</taxon>
        <taxon>Pseudomonadati</taxon>
        <taxon>Pseudomonadota</taxon>
        <taxon>Alphaproteobacteria</taxon>
        <taxon>Sphingomonadales</taxon>
        <taxon>Sphingomonadaceae</taxon>
        <taxon>Novosphingobium</taxon>
    </lineage>
</organism>
<keyword evidence="3 10" id="KW-1134">Transmembrane beta strand</keyword>
<evidence type="ECO:0000256" key="3">
    <source>
        <dbReference type="ARBA" id="ARBA00022452"/>
    </source>
</evidence>
<comment type="similarity">
    <text evidence="10 11">Belongs to the TonB-dependent receptor family.</text>
</comment>
<dbReference type="AlphaFoldDB" id="A0A0J7XWT0"/>
<evidence type="ECO:0000256" key="4">
    <source>
        <dbReference type="ARBA" id="ARBA00022496"/>
    </source>
</evidence>
<feature type="domain" description="Secretin/TonB short N-terminal" evidence="12">
    <location>
        <begin position="67"/>
        <end position="117"/>
    </location>
</feature>
<keyword evidence="4" id="KW-0406">Ion transport</keyword>
<evidence type="ECO:0000256" key="8">
    <source>
        <dbReference type="ARBA" id="ARBA00023136"/>
    </source>
</evidence>
<dbReference type="InterPro" id="IPR000531">
    <property type="entry name" value="Beta-barrel_TonB"/>
</dbReference>
<evidence type="ECO:0000256" key="1">
    <source>
        <dbReference type="ARBA" id="ARBA00004571"/>
    </source>
</evidence>
<evidence type="ECO:0000256" key="6">
    <source>
        <dbReference type="ARBA" id="ARBA00023004"/>
    </source>
</evidence>
<dbReference type="InterPro" id="IPR011662">
    <property type="entry name" value="Secretin/TonB_short_N"/>
</dbReference>
<keyword evidence="9 10" id="KW-0998">Cell outer membrane</keyword>
<evidence type="ECO:0000256" key="11">
    <source>
        <dbReference type="RuleBase" id="RU003357"/>
    </source>
</evidence>
<dbReference type="Pfam" id="PF00593">
    <property type="entry name" value="TonB_dep_Rec_b-barrel"/>
    <property type="match status" value="1"/>
</dbReference>
<evidence type="ECO:0000256" key="7">
    <source>
        <dbReference type="ARBA" id="ARBA00023077"/>
    </source>
</evidence>
<keyword evidence="13" id="KW-0675">Receptor</keyword>
<sequence>MRVTQRAIQAMGDEMRVVRNGFFVGVWACALIGATPALAQSDQVLDFDLPAQSLTEALRAIARQSGLEFSAPADPLRGKRSPRLRGHFLPAEAARELLKGTNLVAEVIEGALIVRTVHRPQASVAAENEASENSEIVVTGSHLSKAESASPTIRLDANSIKLAGQTDLGQAIGSLPQNFSGGQNPGVLSGAVGSNNINLSSGSSANLRGLGGDATLTLLNGHRLAYGSVVQAVDLSAIPLAAVDRVEIVPDGASAIYGTDAVGGVVNVILKRNYEGATISSTIGGATSGGDFQQQYSVVAGKSWASGNVMAALSYDRNSEINSEDRTFTGYMPEGNTLFPRISKTSAILALNHRISPSINFSLDATYSHRTSFQSYAESPQYVYQNTPKSDSYSVTPSLRIAVSADWDLHLSSTYGRDRTKFDQAWVSDGNTMSHVRGCYCNELVGVETYASGPLFDINGAPIQVVAGGGYRYNSHKSVRYAATSPDSNGSVDSYYGFTETVIPLVTPGQNIPFMKKLEFDAALRFEHYPQIASVLVPKLGVIYGISDDLELKGTWGKSFKAPSLYDQFATNYSYLYQANYFGGERFPNGSTLLVDTGGSKNLKPEKATSWSTTATLHPRAIDGLRLNATYFHVDYRDRVVQPVAGTAIFRALSDASFSDFVTYDPNAAAIKSIIANSVQFYNYSGSSVIENVVAILHDRNTNAVRQRIEGVDLSVDYRLNTDSGSAFMFNANAAWLWSKQELTSDAGWMQLAGTIFNPARFKARASVGWTDGSSSALLYISHIAGITDNRTEPYTRLSRQTTFDFSMIYKSPARSGAFSGTSLTVNTQNIFDKKPPYAAPSGGYTYYANYDSTNFSAVGRFMSITLAKEF</sequence>
<evidence type="ECO:0000259" key="12">
    <source>
        <dbReference type="SMART" id="SM00965"/>
    </source>
</evidence>
<proteinExistence type="inferred from homology"/>
<evidence type="ECO:0000256" key="2">
    <source>
        <dbReference type="ARBA" id="ARBA00022448"/>
    </source>
</evidence>
<dbReference type="SMART" id="SM00965">
    <property type="entry name" value="STN"/>
    <property type="match status" value="1"/>
</dbReference>
<keyword evidence="2 10" id="KW-0813">Transport</keyword>
<dbReference type="InterPro" id="IPR036942">
    <property type="entry name" value="Beta-barrel_TonB_sf"/>
</dbReference>
<dbReference type="InterPro" id="IPR037066">
    <property type="entry name" value="Plug_dom_sf"/>
</dbReference>
<evidence type="ECO:0000256" key="9">
    <source>
        <dbReference type="ARBA" id="ARBA00023237"/>
    </source>
</evidence>
<keyword evidence="14" id="KW-1185">Reference proteome</keyword>
<name>A0A0J7XWT0_9SPHN</name>
<dbReference type="PANTHER" id="PTHR47234">
    <property type="match status" value="1"/>
</dbReference>
<evidence type="ECO:0000313" key="13">
    <source>
        <dbReference type="EMBL" id="KMS56019.1"/>
    </source>
</evidence>
<dbReference type="PANTHER" id="PTHR47234:SF3">
    <property type="entry name" value="SECRETIN_TONB SHORT N-TERMINAL DOMAIN-CONTAINING PROTEIN"/>
    <property type="match status" value="1"/>
</dbReference>
<dbReference type="Pfam" id="PF07715">
    <property type="entry name" value="Plug"/>
    <property type="match status" value="1"/>
</dbReference>
<dbReference type="PATRIC" id="fig|1114963.3.peg.1499"/>
<dbReference type="PROSITE" id="PS52016">
    <property type="entry name" value="TONB_DEPENDENT_REC_3"/>
    <property type="match status" value="1"/>
</dbReference>
<gene>
    <name evidence="13" type="ORF">V474_13460</name>
</gene>
<keyword evidence="8 10" id="KW-0472">Membrane</keyword>
<protein>
    <submittedName>
        <fullName evidence="13">TonB-denpendent receptor</fullName>
    </submittedName>
</protein>
<keyword evidence="4" id="KW-0410">Iron transport</keyword>
<accession>A0A0J7XWT0</accession>
<dbReference type="Proteomes" id="UP000052268">
    <property type="component" value="Unassembled WGS sequence"/>
</dbReference>
<evidence type="ECO:0000256" key="5">
    <source>
        <dbReference type="ARBA" id="ARBA00022692"/>
    </source>
</evidence>
<dbReference type="InterPro" id="IPR039426">
    <property type="entry name" value="TonB-dep_rcpt-like"/>
</dbReference>
<dbReference type="Gene3D" id="2.40.170.20">
    <property type="entry name" value="TonB-dependent receptor, beta-barrel domain"/>
    <property type="match status" value="1"/>
</dbReference>
<dbReference type="RefSeq" id="WP_236710837.1">
    <property type="nucleotide sequence ID" value="NZ_KQ130453.1"/>
</dbReference>
<dbReference type="Gene3D" id="2.170.130.10">
    <property type="entry name" value="TonB-dependent receptor, plug domain"/>
    <property type="match status" value="1"/>
</dbReference>
<keyword evidence="5 10" id="KW-0812">Transmembrane</keyword>
<keyword evidence="6" id="KW-0408">Iron</keyword>